<name>A0ABN8RKD8_9CNID</name>
<keyword evidence="2" id="KW-1185">Reference proteome</keyword>
<evidence type="ECO:0000313" key="2">
    <source>
        <dbReference type="Proteomes" id="UP001159427"/>
    </source>
</evidence>
<comment type="caution">
    <text evidence="1">The sequence shown here is derived from an EMBL/GenBank/DDBJ whole genome shotgun (WGS) entry which is preliminary data.</text>
</comment>
<dbReference type="EMBL" id="CALNXI010001873">
    <property type="protein sequence ID" value="CAH3178742.1"/>
    <property type="molecule type" value="Genomic_DNA"/>
</dbReference>
<accession>A0ABN8RKD8</accession>
<proteinExistence type="predicted"/>
<reference evidence="1 2" key="1">
    <citation type="submission" date="2022-05" db="EMBL/GenBank/DDBJ databases">
        <authorList>
            <consortium name="Genoscope - CEA"/>
            <person name="William W."/>
        </authorList>
    </citation>
    <scope>NUCLEOTIDE SEQUENCE [LARGE SCALE GENOMIC DNA]</scope>
</reference>
<gene>
    <name evidence="1" type="ORF">PEVE_00011953</name>
</gene>
<feature type="non-terminal residue" evidence="1">
    <location>
        <position position="108"/>
    </location>
</feature>
<protein>
    <submittedName>
        <fullName evidence="1">Uncharacterized protein</fullName>
    </submittedName>
</protein>
<feature type="non-terminal residue" evidence="1">
    <location>
        <position position="1"/>
    </location>
</feature>
<evidence type="ECO:0000313" key="1">
    <source>
        <dbReference type="EMBL" id="CAH3178742.1"/>
    </source>
</evidence>
<organism evidence="1 2">
    <name type="scientific">Porites evermanni</name>
    <dbReference type="NCBI Taxonomy" id="104178"/>
    <lineage>
        <taxon>Eukaryota</taxon>
        <taxon>Metazoa</taxon>
        <taxon>Cnidaria</taxon>
        <taxon>Anthozoa</taxon>
        <taxon>Hexacorallia</taxon>
        <taxon>Scleractinia</taxon>
        <taxon>Fungiina</taxon>
        <taxon>Poritidae</taxon>
        <taxon>Porites</taxon>
    </lineage>
</organism>
<dbReference type="Proteomes" id="UP001159427">
    <property type="component" value="Unassembled WGS sequence"/>
</dbReference>
<sequence length="108" mass="12479">NLGAWFDCHFNLNFNITKTCRSAFFHLHNIRRVRKYLSIESAEKLVHAFITSRLDYCNSLLYGLPHCALTKLQRVIIITHKAIYGTAPNYLSSLVNFKPNSSYSLRSN</sequence>